<dbReference type="PANTHER" id="PTHR43155">
    <property type="entry name" value="CYCLIC DI-GMP PHOSPHODIESTERASE PA4108-RELATED"/>
    <property type="match status" value="1"/>
</dbReference>
<sequence>MQLTKLDESAINKRLSYPLKTKDGRKLVNGNTILSERLIKRLKSSGFNAVYIQDENTDIELKETLPENKRAEIAAKLQEVYDNIANNQYNDIEFARFIRNNILPEIKNEPISIPINETMDKNDILHHSLNVCLLSVRTALTMGLTQDKVEAVARAALLHEIGKILKKKSRNNALKKKSYEEVGYSFLKNKHSSVLVYTTVRYHNETLDEKGPFHLSKDNQHELTKIISLCNYYENLLREAKLLPHECFEKVQALVNFKFDPDVFKAFRKSLYIYPVGLPVKLSNGNEGIVAMQNKAYPLRPIIKADGIFYNLLENLSLFIEKVTI</sequence>
<keyword evidence="3" id="KW-1185">Reference proteome</keyword>
<protein>
    <recommendedName>
        <fullName evidence="1">HD/PDEase domain-containing protein</fullName>
    </recommendedName>
</protein>
<comment type="caution">
    <text evidence="2">The sequence shown here is derived from an EMBL/GenBank/DDBJ whole genome shotgun (WGS) entry which is preliminary data.</text>
</comment>
<evidence type="ECO:0000259" key="1">
    <source>
        <dbReference type="SMART" id="SM00471"/>
    </source>
</evidence>
<name>A0A419SWD6_9FIRM</name>
<dbReference type="PANTHER" id="PTHR43155:SF2">
    <property type="entry name" value="CYCLIC DI-GMP PHOSPHODIESTERASE PA4108"/>
    <property type="match status" value="1"/>
</dbReference>
<dbReference type="CDD" id="cd00077">
    <property type="entry name" value="HDc"/>
    <property type="match status" value="1"/>
</dbReference>
<dbReference type="Pfam" id="PF01966">
    <property type="entry name" value="HD"/>
    <property type="match status" value="1"/>
</dbReference>
<dbReference type="Gene3D" id="1.10.3210.10">
    <property type="entry name" value="Hypothetical protein af1432"/>
    <property type="match status" value="1"/>
</dbReference>
<gene>
    <name evidence="2" type="ORF">BET03_05660</name>
</gene>
<dbReference type="OrthoDB" id="9804747at2"/>
<dbReference type="AlphaFoldDB" id="A0A419SWD6"/>
<dbReference type="Proteomes" id="UP000284177">
    <property type="component" value="Unassembled WGS sequence"/>
</dbReference>
<evidence type="ECO:0000313" key="2">
    <source>
        <dbReference type="EMBL" id="RKD29544.1"/>
    </source>
</evidence>
<dbReference type="InterPro" id="IPR006674">
    <property type="entry name" value="HD_domain"/>
</dbReference>
<evidence type="ECO:0000313" key="3">
    <source>
        <dbReference type="Proteomes" id="UP000284177"/>
    </source>
</evidence>
<reference evidence="2 3" key="1">
    <citation type="submission" date="2016-08" db="EMBL/GenBank/DDBJ databases">
        <title>Novel Firmicutes and Novel Genomes.</title>
        <authorList>
            <person name="Poppleton D.I."/>
            <person name="Gribaldo S."/>
        </authorList>
    </citation>
    <scope>NUCLEOTIDE SEQUENCE [LARGE SCALE GENOMIC DNA]</scope>
    <source>
        <strain evidence="2 3">CTT3</strain>
    </source>
</reference>
<dbReference type="InterPro" id="IPR003607">
    <property type="entry name" value="HD/PDEase_dom"/>
</dbReference>
<proteinExistence type="predicted"/>
<accession>A0A419SWD6</accession>
<feature type="domain" description="HD/PDEase" evidence="1">
    <location>
        <begin position="120"/>
        <end position="245"/>
    </location>
</feature>
<dbReference type="SMART" id="SM00471">
    <property type="entry name" value="HDc"/>
    <property type="match status" value="1"/>
</dbReference>
<dbReference type="EMBL" id="MCIB01000037">
    <property type="protein sequence ID" value="RKD29544.1"/>
    <property type="molecule type" value="Genomic_DNA"/>
</dbReference>
<dbReference type="SUPFAM" id="SSF109604">
    <property type="entry name" value="HD-domain/PDEase-like"/>
    <property type="match status" value="1"/>
</dbReference>
<organism evidence="2 3">
    <name type="scientific">Thermohalobacter berrensis</name>
    <dbReference type="NCBI Taxonomy" id="99594"/>
    <lineage>
        <taxon>Bacteria</taxon>
        <taxon>Bacillati</taxon>
        <taxon>Bacillota</taxon>
        <taxon>Tissierellia</taxon>
        <taxon>Tissierellales</taxon>
        <taxon>Thermohalobacteraceae</taxon>
        <taxon>Thermohalobacter</taxon>
    </lineage>
</organism>
<dbReference type="RefSeq" id="WP_120170493.1">
    <property type="nucleotide sequence ID" value="NZ_MCIB01000037.1"/>
</dbReference>